<dbReference type="InterPro" id="IPR012340">
    <property type="entry name" value="NA-bd_OB-fold"/>
</dbReference>
<evidence type="ECO:0000313" key="2">
    <source>
        <dbReference type="EMBL" id="NYD23397.1"/>
    </source>
</evidence>
<feature type="region of interest" description="Disordered" evidence="1">
    <location>
        <begin position="1"/>
        <end position="21"/>
    </location>
</feature>
<accession>A0A7Y9DML5</accession>
<dbReference type="Gene3D" id="2.40.50.140">
    <property type="entry name" value="Nucleic acid-binding proteins"/>
    <property type="match status" value="1"/>
</dbReference>
<dbReference type="SUPFAM" id="SSF50249">
    <property type="entry name" value="Nucleic acid-binding proteins"/>
    <property type="match status" value="1"/>
</dbReference>
<protein>
    <submittedName>
        <fullName evidence="2">Cold shock CspA family protein</fullName>
    </submittedName>
</protein>
<proteinExistence type="predicted"/>
<evidence type="ECO:0000256" key="1">
    <source>
        <dbReference type="SAM" id="MobiDB-lite"/>
    </source>
</evidence>
<dbReference type="RefSeq" id="WP_179753099.1">
    <property type="nucleotide sequence ID" value="NZ_BAAAGN010000010.1"/>
</dbReference>
<sequence length="165" mass="17896">MSSRGTVRAWHDDEGWGVLDSPDTPGGCWVHVSQITGRDGADPREGEEVEFTFEAVPDQDGYRFRAVRAWPWGASPRRRPGTTVFNDRSGAFSSTLTLAFDDGTTPARTSHWPPEPEPVLGTVTVTVFAGGAGRDEVRIESAGTLDADLVDAALAQLRRVRAELT</sequence>
<comment type="caution">
    <text evidence="2">The sequence shown here is derived from an EMBL/GenBank/DDBJ whole genome shotgun (WGS) entry which is preliminary data.</text>
</comment>
<organism evidence="2 3">
    <name type="scientific">Kineococcus aurantiacus</name>
    <dbReference type="NCBI Taxonomy" id="37633"/>
    <lineage>
        <taxon>Bacteria</taxon>
        <taxon>Bacillati</taxon>
        <taxon>Actinomycetota</taxon>
        <taxon>Actinomycetes</taxon>
        <taxon>Kineosporiales</taxon>
        <taxon>Kineosporiaceae</taxon>
        <taxon>Kineococcus</taxon>
    </lineage>
</organism>
<dbReference type="Proteomes" id="UP000521922">
    <property type="component" value="Unassembled WGS sequence"/>
</dbReference>
<dbReference type="EMBL" id="JACCBB010000001">
    <property type="protein sequence ID" value="NYD23397.1"/>
    <property type="molecule type" value="Genomic_DNA"/>
</dbReference>
<reference evidence="2 3" key="1">
    <citation type="submission" date="2020-07" db="EMBL/GenBank/DDBJ databases">
        <title>Sequencing the genomes of 1000 actinobacteria strains.</title>
        <authorList>
            <person name="Klenk H.-P."/>
        </authorList>
    </citation>
    <scope>NUCLEOTIDE SEQUENCE [LARGE SCALE GENOMIC DNA]</scope>
    <source>
        <strain evidence="2 3">DSM 7487</strain>
    </source>
</reference>
<dbReference type="AlphaFoldDB" id="A0A7Y9DML5"/>
<keyword evidence="3" id="KW-1185">Reference proteome</keyword>
<name>A0A7Y9DML5_9ACTN</name>
<evidence type="ECO:0000313" key="3">
    <source>
        <dbReference type="Proteomes" id="UP000521922"/>
    </source>
</evidence>
<gene>
    <name evidence="2" type="ORF">BJ968_002937</name>
</gene>